<evidence type="ECO:0000313" key="3">
    <source>
        <dbReference type="Proteomes" id="UP000228948"/>
    </source>
</evidence>
<keyword evidence="3" id="KW-1185">Reference proteome</keyword>
<dbReference type="InterPro" id="IPR043132">
    <property type="entry name" value="BCAT-like_C"/>
</dbReference>
<dbReference type="Gene3D" id="3.20.10.10">
    <property type="entry name" value="D-amino Acid Aminotransferase, subunit A, domain 2"/>
    <property type="match status" value="1"/>
</dbReference>
<dbReference type="Pfam" id="PF01063">
    <property type="entry name" value="Aminotran_4"/>
    <property type="match status" value="1"/>
</dbReference>
<accession>A0A2K8KKJ3</accession>
<dbReference type="OrthoDB" id="9809239at2"/>
<dbReference type="SUPFAM" id="SSF56752">
    <property type="entry name" value="D-aminoacid aminotransferase-like PLP-dependent enzymes"/>
    <property type="match status" value="1"/>
</dbReference>
<dbReference type="Gene3D" id="3.30.470.10">
    <property type="match status" value="1"/>
</dbReference>
<evidence type="ECO:0000313" key="2">
    <source>
        <dbReference type="EMBL" id="ATX67598.1"/>
    </source>
</evidence>
<dbReference type="NCBIfam" id="NF005729">
    <property type="entry name" value="PRK07546.1-3"/>
    <property type="match status" value="1"/>
</dbReference>
<dbReference type="InterPro" id="IPR043131">
    <property type="entry name" value="BCAT-like_N"/>
</dbReference>
<sequence>MIETFGWYPGLRHAELHLARMGSGANALGFPFDVAQARAKMHQDSASPLRCRMTLDAQGRLDVTTAPLPIAPLFWRVRVASERLRSDDPWLAVKSTQREFYDQMRASLPEDVDEWLFLNERDELAEGTITNLFLVMPDGRKLTPAQECGVLPGVLRAALLADGWSEACLSLDDLHRATQVFMGNALRGLIPAEVTTPYRG</sequence>
<dbReference type="KEGG" id="rbg:BG454_01350"/>
<dbReference type="InterPro" id="IPR001544">
    <property type="entry name" value="Aminotrans_IV"/>
</dbReference>
<dbReference type="EMBL" id="CP024899">
    <property type="protein sequence ID" value="ATX67598.1"/>
    <property type="molecule type" value="Genomic_DNA"/>
</dbReference>
<dbReference type="AlphaFoldDB" id="A0A2K8KKJ3"/>
<reference evidence="2 3" key="1">
    <citation type="submission" date="2017-11" db="EMBL/GenBank/DDBJ databases">
        <title>Revised Sequence and Annotation of the Rhodobaca barguzinensis strain alga05 Genome.</title>
        <authorList>
            <person name="Kopejtka K."/>
            <person name="Tomasch J.M."/>
            <person name="Bunk B."/>
            <person name="Koblizek M."/>
        </authorList>
    </citation>
    <scope>NUCLEOTIDE SEQUENCE [LARGE SCALE GENOMIC DNA]</scope>
    <source>
        <strain evidence="3">alga05</strain>
    </source>
</reference>
<dbReference type="STRING" id="441209.GCA_001870665_00965"/>
<name>A0A2K8KKJ3_9RHOB</name>
<dbReference type="Proteomes" id="UP000228948">
    <property type="component" value="Chromosome"/>
</dbReference>
<dbReference type="GO" id="GO:0016829">
    <property type="term" value="F:lyase activity"/>
    <property type="evidence" value="ECO:0007669"/>
    <property type="project" value="UniProtKB-KW"/>
</dbReference>
<evidence type="ECO:0000256" key="1">
    <source>
        <dbReference type="ARBA" id="ARBA00014472"/>
    </source>
</evidence>
<organism evidence="2 3">
    <name type="scientific">Roseinatronobacter bogoriensis subsp. barguzinensis</name>
    <dbReference type="NCBI Taxonomy" id="441209"/>
    <lineage>
        <taxon>Bacteria</taxon>
        <taxon>Pseudomonadati</taxon>
        <taxon>Pseudomonadota</taxon>
        <taxon>Alphaproteobacteria</taxon>
        <taxon>Rhodobacterales</taxon>
        <taxon>Paracoccaceae</taxon>
        <taxon>Roseinatronobacter</taxon>
    </lineage>
</organism>
<keyword evidence="2" id="KW-0456">Lyase</keyword>
<gene>
    <name evidence="2" type="ORF">BG454_01350</name>
</gene>
<proteinExistence type="predicted"/>
<dbReference type="InterPro" id="IPR036038">
    <property type="entry name" value="Aminotransferase-like"/>
</dbReference>
<protein>
    <recommendedName>
        <fullName evidence="1">Probable branched-chain-amino-acid aminotransferase</fullName>
    </recommendedName>
</protein>